<protein>
    <submittedName>
        <fullName evidence="2">Uncharacterized protein</fullName>
    </submittedName>
</protein>
<dbReference type="Proteomes" id="UP000039865">
    <property type="component" value="Unassembled WGS sequence"/>
</dbReference>
<dbReference type="EMBL" id="CCKQ01017654">
    <property type="protein sequence ID" value="CDW89553.1"/>
    <property type="molecule type" value="Genomic_DNA"/>
</dbReference>
<name>A0A078B7M3_STYLE</name>
<feature type="signal peptide" evidence="1">
    <location>
        <begin position="1"/>
        <end position="22"/>
    </location>
</feature>
<evidence type="ECO:0000313" key="3">
    <source>
        <dbReference type="Proteomes" id="UP000039865"/>
    </source>
</evidence>
<keyword evidence="3" id="KW-1185">Reference proteome</keyword>
<feature type="chain" id="PRO_5001729852" evidence="1">
    <location>
        <begin position="23"/>
        <end position="188"/>
    </location>
</feature>
<gene>
    <name evidence="2" type="primary">Contig14128.g15061</name>
    <name evidence="2" type="ORF">STYLEM_18686</name>
</gene>
<dbReference type="AlphaFoldDB" id="A0A078B7M3"/>
<keyword evidence="1" id="KW-0732">Signal</keyword>
<dbReference type="InParanoid" id="A0A078B7M3"/>
<evidence type="ECO:0000313" key="2">
    <source>
        <dbReference type="EMBL" id="CDW89553.1"/>
    </source>
</evidence>
<reference evidence="2 3" key="1">
    <citation type="submission" date="2014-06" db="EMBL/GenBank/DDBJ databases">
        <authorList>
            <person name="Swart Estienne"/>
        </authorList>
    </citation>
    <scope>NUCLEOTIDE SEQUENCE [LARGE SCALE GENOMIC DNA]</scope>
    <source>
        <strain evidence="2 3">130c</strain>
    </source>
</reference>
<evidence type="ECO:0000256" key="1">
    <source>
        <dbReference type="SAM" id="SignalP"/>
    </source>
</evidence>
<proteinExistence type="predicted"/>
<accession>A0A078B7M3</accession>
<organism evidence="2 3">
    <name type="scientific">Stylonychia lemnae</name>
    <name type="common">Ciliate</name>
    <dbReference type="NCBI Taxonomy" id="5949"/>
    <lineage>
        <taxon>Eukaryota</taxon>
        <taxon>Sar</taxon>
        <taxon>Alveolata</taxon>
        <taxon>Ciliophora</taxon>
        <taxon>Intramacronucleata</taxon>
        <taxon>Spirotrichea</taxon>
        <taxon>Stichotrichia</taxon>
        <taxon>Sporadotrichida</taxon>
        <taxon>Oxytrichidae</taxon>
        <taxon>Stylonychinae</taxon>
        <taxon>Stylonychia</taxon>
    </lineage>
</organism>
<sequence>MIKFSFAMLAFISIISVAKIATSPVLKNSPFNIFETKASNAKRDPIIDITFGAMAGLGYGADVFLDDCSQAGLEMVASAFMAYNWISNDVYTLPEKIIGPIPDITQIGLQTVYMFRCITGRSITEVSNYVAINKVVQSIFGIYQATFSFIPSDQRFDLFIGTFSALKMLFASLDTIKYFKIKGWDING</sequence>